<dbReference type="Proteomes" id="UP000003039">
    <property type="component" value="Unassembled WGS sequence"/>
</dbReference>
<accession>B7X4E6</accession>
<evidence type="ECO:0000313" key="2">
    <source>
        <dbReference type="Proteomes" id="UP000003039"/>
    </source>
</evidence>
<dbReference type="AlphaFoldDB" id="B7X4E6"/>
<comment type="caution">
    <text evidence="1">The sequence shown here is derived from an EMBL/GenBank/DDBJ whole genome shotgun (WGS) entry which is preliminary data.</text>
</comment>
<proteinExistence type="predicted"/>
<dbReference type="RefSeq" id="WP_003060794.1">
    <property type="nucleotide sequence ID" value="NZ_AAUJ02000001.1"/>
</dbReference>
<name>B7X4E6_COMTK</name>
<evidence type="ECO:0000313" key="1">
    <source>
        <dbReference type="EMBL" id="EED70496.1"/>
    </source>
</evidence>
<reference evidence="1 2" key="1">
    <citation type="journal article" date="2004" name="Appl. Environ. Microbiol.">
        <title>Mineralization of individual congeners of linear alkylbenzenesulfonate by defined pairs of heterotrophic bacteria.</title>
        <authorList>
            <person name="Schleheck D."/>
            <person name="Knepper T.P."/>
            <person name="Fischer K."/>
            <person name="Cook A.M."/>
        </authorList>
    </citation>
    <scope>NUCLEOTIDE SEQUENCE [LARGE SCALE GENOMIC DNA]</scope>
    <source>
        <strain evidence="2">DSM 14576 / KF-1</strain>
    </source>
</reference>
<protein>
    <submittedName>
        <fullName evidence="1">Uncharacterized protein</fullName>
    </submittedName>
</protein>
<dbReference type="EMBL" id="AAUJ02000001">
    <property type="protein sequence ID" value="EED70496.1"/>
    <property type="molecule type" value="Genomic_DNA"/>
</dbReference>
<gene>
    <name evidence="1" type="ORF">CtesDRAFT_PD5444</name>
</gene>
<organism evidence="1 2">
    <name type="scientific">Comamonas testosteroni (strain DSM 14576 / KF-1)</name>
    <name type="common">Pseudomonas testosteroni</name>
    <dbReference type="NCBI Taxonomy" id="399795"/>
    <lineage>
        <taxon>Bacteria</taxon>
        <taxon>Pseudomonadati</taxon>
        <taxon>Pseudomonadota</taxon>
        <taxon>Betaproteobacteria</taxon>
        <taxon>Burkholderiales</taxon>
        <taxon>Comamonadaceae</taxon>
        <taxon>Comamonas</taxon>
    </lineage>
</organism>
<dbReference type="OrthoDB" id="8852920at2"/>
<sequence length="92" mass="10393">MDYQTVPDNYKTIPAHTFYVKDARGRQYKVIRYAWLENKAAEGQPADWSEFWHMLLTENGGLVDPTEESGHFVIDGTGTEVELVEGETAEAA</sequence>